<keyword evidence="3" id="KW-1185">Reference proteome</keyword>
<evidence type="ECO:0000313" key="2">
    <source>
        <dbReference type="EnsemblMetazoa" id="GPPI040164-PA"/>
    </source>
</evidence>
<reference evidence="3" key="1">
    <citation type="submission" date="2015-01" db="EMBL/GenBank/DDBJ databases">
        <authorList>
            <person name="Aksoy S."/>
            <person name="Warren W."/>
            <person name="Wilson R.K."/>
        </authorList>
    </citation>
    <scope>NUCLEOTIDE SEQUENCE [LARGE SCALE GENOMIC DNA]</scope>
    <source>
        <strain evidence="3">IAEA</strain>
    </source>
</reference>
<dbReference type="EnsemblMetazoa" id="GPPI040164-RA">
    <property type="protein sequence ID" value="GPPI040164-PA"/>
    <property type="gene ID" value="GPPI040164"/>
</dbReference>
<feature type="transmembrane region" description="Helical" evidence="1">
    <location>
        <begin position="49"/>
        <end position="71"/>
    </location>
</feature>
<dbReference type="Proteomes" id="UP000092460">
    <property type="component" value="Unassembled WGS sequence"/>
</dbReference>
<dbReference type="EMBL" id="JXJN01020256">
    <property type="status" value="NOT_ANNOTATED_CDS"/>
    <property type="molecule type" value="Genomic_DNA"/>
</dbReference>
<dbReference type="AlphaFoldDB" id="A0A1B0BTM4"/>
<reference evidence="2" key="2">
    <citation type="submission" date="2020-05" db="UniProtKB">
        <authorList>
            <consortium name="EnsemblMetazoa"/>
        </authorList>
    </citation>
    <scope>IDENTIFICATION</scope>
    <source>
        <strain evidence="2">IAEA</strain>
    </source>
</reference>
<proteinExistence type="predicted"/>
<name>A0A1B0BTM4_9MUSC</name>
<evidence type="ECO:0000256" key="1">
    <source>
        <dbReference type="SAM" id="Phobius"/>
    </source>
</evidence>
<keyword evidence="1" id="KW-0472">Membrane</keyword>
<organism evidence="2 3">
    <name type="scientific">Glossina palpalis gambiensis</name>
    <dbReference type="NCBI Taxonomy" id="67801"/>
    <lineage>
        <taxon>Eukaryota</taxon>
        <taxon>Metazoa</taxon>
        <taxon>Ecdysozoa</taxon>
        <taxon>Arthropoda</taxon>
        <taxon>Hexapoda</taxon>
        <taxon>Insecta</taxon>
        <taxon>Pterygota</taxon>
        <taxon>Neoptera</taxon>
        <taxon>Endopterygota</taxon>
        <taxon>Diptera</taxon>
        <taxon>Brachycera</taxon>
        <taxon>Muscomorpha</taxon>
        <taxon>Hippoboscoidea</taxon>
        <taxon>Glossinidae</taxon>
        <taxon>Glossina</taxon>
    </lineage>
</organism>
<keyword evidence="1" id="KW-0812">Transmembrane</keyword>
<evidence type="ECO:0000313" key="3">
    <source>
        <dbReference type="Proteomes" id="UP000092460"/>
    </source>
</evidence>
<sequence length="81" mass="9108">MSILNLIYSRWISWIFVKLANVACLWEGTPVEITVKIITVPFKANPSIILLQACYVDFLLTVQYAAIGLLAGMRLTHLIQS</sequence>
<protein>
    <submittedName>
        <fullName evidence="2">Uncharacterized protein</fullName>
    </submittedName>
</protein>
<accession>A0A1B0BTM4</accession>
<dbReference type="EMBL" id="JXJN01020257">
    <property type="status" value="NOT_ANNOTATED_CDS"/>
    <property type="molecule type" value="Genomic_DNA"/>
</dbReference>
<dbReference type="VEuPathDB" id="VectorBase:GPPI040164"/>
<keyword evidence="1" id="KW-1133">Transmembrane helix</keyword>